<dbReference type="EMBL" id="JANSUY010000020">
    <property type="protein sequence ID" value="MCR9016868.1"/>
    <property type="molecule type" value="Genomic_DNA"/>
</dbReference>
<keyword evidence="1" id="KW-0732">Signal</keyword>
<dbReference type="Proteomes" id="UP001142175">
    <property type="component" value="Unassembled WGS sequence"/>
</dbReference>
<keyword evidence="3" id="KW-1185">Reference proteome</keyword>
<accession>A0A9X2P6D5</accession>
<evidence type="ECO:0000256" key="1">
    <source>
        <dbReference type="SAM" id="SignalP"/>
    </source>
</evidence>
<protein>
    <recommendedName>
        <fullName evidence="4">Outer membrane protein beta-barrel domain-containing protein</fullName>
    </recommendedName>
</protein>
<reference evidence="2" key="1">
    <citation type="submission" date="2022-08" db="EMBL/GenBank/DDBJ databases">
        <authorList>
            <person name="Zhang D."/>
        </authorList>
    </citation>
    <scope>NUCLEOTIDE SEQUENCE</scope>
    <source>
        <strain evidence="2">XJ19-11</strain>
    </source>
</reference>
<evidence type="ECO:0000313" key="2">
    <source>
        <dbReference type="EMBL" id="MCR9016868.1"/>
    </source>
</evidence>
<organism evidence="2 3">
    <name type="scientific">Aquiflexum gelatinilyticum</name>
    <dbReference type="NCBI Taxonomy" id="2961943"/>
    <lineage>
        <taxon>Bacteria</taxon>
        <taxon>Pseudomonadati</taxon>
        <taxon>Bacteroidota</taxon>
        <taxon>Cytophagia</taxon>
        <taxon>Cytophagales</taxon>
        <taxon>Cyclobacteriaceae</taxon>
        <taxon>Aquiflexum</taxon>
    </lineage>
</organism>
<dbReference type="AlphaFoldDB" id="A0A9X2P6D5"/>
<sequence length="181" mass="20128">MKTTLLSLMILLFFSSLVFAQKQKKPNSGLGVGFQLSQFQDDFAFGLNMTSPEILNGNAAFRLKANQVYFEHLLDGEYVWSGYQNVSLGFVGYGGKVGQDIRLYGEGGLVGIFPSDRISSESFRMSTYGTFGFEFFPTPRFNYFLELGVMTSRARADKIAGSPFYSNGFVASVGFRINLKD</sequence>
<name>A0A9X2P6D5_9BACT</name>
<gene>
    <name evidence="2" type="ORF">NU887_17680</name>
</gene>
<feature type="signal peptide" evidence="1">
    <location>
        <begin position="1"/>
        <end position="20"/>
    </location>
</feature>
<dbReference type="RefSeq" id="WP_258424714.1">
    <property type="nucleotide sequence ID" value="NZ_JANSUY010000020.1"/>
</dbReference>
<comment type="caution">
    <text evidence="2">The sequence shown here is derived from an EMBL/GenBank/DDBJ whole genome shotgun (WGS) entry which is preliminary data.</text>
</comment>
<feature type="chain" id="PRO_5040973730" description="Outer membrane protein beta-barrel domain-containing protein" evidence="1">
    <location>
        <begin position="21"/>
        <end position="181"/>
    </location>
</feature>
<evidence type="ECO:0000313" key="3">
    <source>
        <dbReference type="Proteomes" id="UP001142175"/>
    </source>
</evidence>
<proteinExistence type="predicted"/>
<evidence type="ECO:0008006" key="4">
    <source>
        <dbReference type="Google" id="ProtNLM"/>
    </source>
</evidence>